<comment type="function">
    <text evidence="4 6">One of the primary rRNA binding proteins, it binds directly to 16S rRNA where it helps nucleate assembly of the platform of the 30S subunit by binding and bridging several RNA helices of the 16S rRNA.</text>
</comment>
<dbReference type="Pfam" id="PF00312">
    <property type="entry name" value="Ribosomal_S15"/>
    <property type="match status" value="1"/>
</dbReference>
<dbReference type="SUPFAM" id="SSF47060">
    <property type="entry name" value="S15/NS1 RNA-binding domain"/>
    <property type="match status" value="1"/>
</dbReference>
<dbReference type="GO" id="GO:0006412">
    <property type="term" value="P:translation"/>
    <property type="evidence" value="ECO:0007669"/>
    <property type="project" value="UniProtKB-UniRule"/>
</dbReference>
<keyword evidence="1 4" id="KW-0689">Ribosomal protein</keyword>
<dbReference type="GO" id="GO:0003735">
    <property type="term" value="F:structural constituent of ribosome"/>
    <property type="evidence" value="ECO:0007669"/>
    <property type="project" value="InterPro"/>
</dbReference>
<dbReference type="InterPro" id="IPR005290">
    <property type="entry name" value="Ribosomal_uS15_bac-type"/>
</dbReference>
<dbReference type="GeneID" id="74431705"/>
<protein>
    <recommendedName>
        <fullName evidence="4">Small ribosomal subunit protein uS15</fullName>
    </recommendedName>
</protein>
<dbReference type="InterPro" id="IPR000589">
    <property type="entry name" value="Ribosomal_uS15"/>
</dbReference>
<dbReference type="PANTHER" id="PTHR23321:SF26">
    <property type="entry name" value="SMALL RIBOSOMAL SUBUNIT PROTEIN US15M"/>
    <property type="match status" value="1"/>
</dbReference>
<dbReference type="Proteomes" id="UP000031163">
    <property type="component" value="Chromosome"/>
</dbReference>
<reference evidence="7 8" key="1">
    <citation type="journal article" date="2014" name="Genome Biol. Evol.">
        <title>Comparative Genomics of the Campylobacter lari Group.</title>
        <authorList>
            <person name="Miller W.G."/>
            <person name="Yee E."/>
            <person name="Chapman M.H."/>
            <person name="Smith T.P."/>
            <person name="Bono J.L."/>
            <person name="Huynh S."/>
            <person name="Parker C.T."/>
            <person name="Vandamme P."/>
            <person name="Luong K."/>
            <person name="Korlach J."/>
        </authorList>
    </citation>
    <scope>NUCLEOTIDE SEQUENCE [LARGE SCALE GENOMIC DNA]</scope>
    <source>
        <strain evidence="7 8">NCTC 12927</strain>
    </source>
</reference>
<evidence type="ECO:0000256" key="1">
    <source>
        <dbReference type="ARBA" id="ARBA00022980"/>
    </source>
</evidence>
<evidence type="ECO:0000256" key="4">
    <source>
        <dbReference type="HAMAP-Rule" id="MF_01343"/>
    </source>
</evidence>
<dbReference type="HAMAP" id="MF_01343_B">
    <property type="entry name" value="Ribosomal_uS15_B"/>
    <property type="match status" value="1"/>
</dbReference>
<proteinExistence type="inferred from homology"/>
<dbReference type="RefSeq" id="WP_039650237.1">
    <property type="nucleotide sequence ID" value="NZ_CP007770.1"/>
</dbReference>
<evidence type="ECO:0000313" key="7">
    <source>
        <dbReference type="EMBL" id="AJC87874.1"/>
    </source>
</evidence>
<dbReference type="FunFam" id="1.10.287.10:FF:000002">
    <property type="entry name" value="30S ribosomal protein S15"/>
    <property type="match status" value="1"/>
</dbReference>
<dbReference type="Gene3D" id="6.10.250.3130">
    <property type="match status" value="1"/>
</dbReference>
<evidence type="ECO:0000256" key="6">
    <source>
        <dbReference type="RuleBase" id="RU004524"/>
    </source>
</evidence>
<dbReference type="InterPro" id="IPR009068">
    <property type="entry name" value="uS15_NS1_RNA-bd_sf"/>
</dbReference>
<dbReference type="PANTHER" id="PTHR23321">
    <property type="entry name" value="RIBOSOMAL PROTEIN S15, BACTERIAL AND ORGANELLAR"/>
    <property type="match status" value="1"/>
</dbReference>
<dbReference type="KEGG" id="cis:CINS_0911"/>
<dbReference type="Gene3D" id="1.10.287.10">
    <property type="entry name" value="S15/NS1, RNA-binding"/>
    <property type="match status" value="1"/>
</dbReference>
<organism evidence="7 8">
    <name type="scientific">Campylobacter insulaenigrae NCTC 12927</name>
    <dbReference type="NCBI Taxonomy" id="1031564"/>
    <lineage>
        <taxon>Bacteria</taxon>
        <taxon>Pseudomonadati</taxon>
        <taxon>Campylobacterota</taxon>
        <taxon>Epsilonproteobacteria</taxon>
        <taxon>Campylobacterales</taxon>
        <taxon>Campylobacteraceae</taxon>
        <taxon>Campylobacter</taxon>
    </lineage>
</organism>
<sequence length="90" mass="10237">MALDSAKKAEIVAKFARKNGDTGSPEVQIALLSARISDLTEHLKIYKKDFSSRLGLLKLVGQRKRLLSYLKRKDYQAYTKLIGELNLRDK</sequence>
<dbReference type="EMBL" id="CP007770">
    <property type="protein sequence ID" value="AJC87874.1"/>
    <property type="molecule type" value="Genomic_DNA"/>
</dbReference>
<evidence type="ECO:0000256" key="5">
    <source>
        <dbReference type="RuleBase" id="RU003919"/>
    </source>
</evidence>
<evidence type="ECO:0000256" key="3">
    <source>
        <dbReference type="ARBA" id="ARBA00064542"/>
    </source>
</evidence>
<gene>
    <name evidence="4 7" type="primary">rpsO</name>
    <name evidence="7" type="ORF">CINS_0911</name>
</gene>
<dbReference type="SMART" id="SM01387">
    <property type="entry name" value="Ribosomal_S15"/>
    <property type="match status" value="1"/>
</dbReference>
<dbReference type="HOGENOM" id="CLU_148518_0_0_7"/>
<dbReference type="GO" id="GO:0019843">
    <property type="term" value="F:rRNA binding"/>
    <property type="evidence" value="ECO:0007669"/>
    <property type="project" value="UniProtKB-UniRule"/>
</dbReference>
<comment type="similarity">
    <text evidence="4 5">Belongs to the universal ribosomal protein uS15 family.</text>
</comment>
<evidence type="ECO:0000313" key="8">
    <source>
        <dbReference type="Proteomes" id="UP000031163"/>
    </source>
</evidence>
<keyword evidence="4 6" id="KW-0699">rRNA-binding</keyword>
<evidence type="ECO:0000256" key="2">
    <source>
        <dbReference type="ARBA" id="ARBA00023274"/>
    </source>
</evidence>
<dbReference type="AlphaFoldDB" id="A0A0A8H4N9"/>
<accession>A0A0A8H4N9</accession>
<comment type="function">
    <text evidence="4">Forms an intersubunit bridge (bridge B4) with the 23S rRNA of the 50S subunit in the ribosome.</text>
</comment>
<dbReference type="STRING" id="1031564.CINS_0911"/>
<dbReference type="GO" id="GO:0022627">
    <property type="term" value="C:cytosolic small ribosomal subunit"/>
    <property type="evidence" value="ECO:0007669"/>
    <property type="project" value="TreeGrafter"/>
</dbReference>
<dbReference type="NCBIfam" id="TIGR00952">
    <property type="entry name" value="S15_bact"/>
    <property type="match status" value="1"/>
</dbReference>
<keyword evidence="2 4" id="KW-0687">Ribonucleoprotein</keyword>
<dbReference type="CDD" id="cd00353">
    <property type="entry name" value="Ribosomal_S15p_S13e"/>
    <property type="match status" value="1"/>
</dbReference>
<dbReference type="PROSITE" id="PS00362">
    <property type="entry name" value="RIBOSOMAL_S15"/>
    <property type="match status" value="1"/>
</dbReference>
<comment type="subunit">
    <text evidence="3 4">Part of the 30S ribosomal subunit. Forms a bridge to the 50S subunit in the 70S ribosome, contacting the 23S rRNA.</text>
</comment>
<keyword evidence="4 6" id="KW-0694">RNA-binding</keyword>
<name>A0A0A8H4N9_9BACT</name>